<dbReference type="PANTHER" id="PTHR36832:SF1">
    <property type="entry name" value="SLR1174 PROTEIN"/>
    <property type="match status" value="1"/>
</dbReference>
<evidence type="ECO:0000256" key="1">
    <source>
        <dbReference type="SAM" id="Phobius"/>
    </source>
</evidence>
<accession>A0A0C1ZYS5</accession>
<feature type="transmembrane region" description="Helical" evidence="1">
    <location>
        <begin position="177"/>
        <end position="194"/>
    </location>
</feature>
<dbReference type="EMBL" id="JMCC02000038">
    <property type="protein sequence ID" value="KIG16403.1"/>
    <property type="molecule type" value="Genomic_DNA"/>
</dbReference>
<dbReference type="PANTHER" id="PTHR36832">
    <property type="entry name" value="SLR1174 PROTEIN-RELATED"/>
    <property type="match status" value="1"/>
</dbReference>
<dbReference type="RefSeq" id="WP_052549664.1">
    <property type="nucleotide sequence ID" value="NZ_JMCC02000038.1"/>
</dbReference>
<feature type="transmembrane region" description="Helical" evidence="1">
    <location>
        <begin position="59"/>
        <end position="81"/>
    </location>
</feature>
<evidence type="ECO:0000313" key="2">
    <source>
        <dbReference type="EMBL" id="KIG16403.1"/>
    </source>
</evidence>
<reference evidence="2 3" key="1">
    <citation type="submission" date="2014-12" db="EMBL/GenBank/DDBJ databases">
        <title>Genome assembly of Enhygromyxa salina DSM 15201.</title>
        <authorList>
            <person name="Sharma G."/>
            <person name="Subramanian S."/>
        </authorList>
    </citation>
    <scope>NUCLEOTIDE SEQUENCE [LARGE SCALE GENOMIC DNA]</scope>
    <source>
        <strain evidence="2 3">DSM 15201</strain>
    </source>
</reference>
<feature type="transmembrane region" description="Helical" evidence="1">
    <location>
        <begin position="107"/>
        <end position="131"/>
    </location>
</feature>
<keyword evidence="1" id="KW-1133">Transmembrane helix</keyword>
<organism evidence="2 3">
    <name type="scientific">Enhygromyxa salina</name>
    <dbReference type="NCBI Taxonomy" id="215803"/>
    <lineage>
        <taxon>Bacteria</taxon>
        <taxon>Pseudomonadati</taxon>
        <taxon>Myxococcota</taxon>
        <taxon>Polyangia</taxon>
        <taxon>Nannocystales</taxon>
        <taxon>Nannocystaceae</taxon>
        <taxon>Enhygromyxa</taxon>
    </lineage>
</organism>
<feature type="transmembrane region" description="Helical" evidence="1">
    <location>
        <begin position="230"/>
        <end position="254"/>
    </location>
</feature>
<comment type="caution">
    <text evidence="2">The sequence shown here is derived from an EMBL/GenBank/DDBJ whole genome shotgun (WGS) entry which is preliminary data.</text>
</comment>
<feature type="transmembrane region" description="Helical" evidence="1">
    <location>
        <begin position="143"/>
        <end position="171"/>
    </location>
</feature>
<gene>
    <name evidence="2" type="ORF">DB30_04447</name>
</gene>
<dbReference type="Proteomes" id="UP000031599">
    <property type="component" value="Unassembled WGS sequence"/>
</dbReference>
<dbReference type="Pfam" id="PF06182">
    <property type="entry name" value="ABC2_membrane_6"/>
    <property type="match status" value="1"/>
</dbReference>
<keyword evidence="1" id="KW-0812">Transmembrane</keyword>
<evidence type="ECO:0000313" key="3">
    <source>
        <dbReference type="Proteomes" id="UP000031599"/>
    </source>
</evidence>
<dbReference type="AlphaFoldDB" id="A0A0C1ZYS5"/>
<name>A0A0C1ZYS5_9BACT</name>
<sequence>MSGVQLRKLGALWRLGVAEATAYRTSLLVWVLATTMPLISLVLWRALARGGPIGDYDQAGFDSYFIAAFVVRQLSVSWVVWDLDGQIRTGALSALLMRPVHPVAHHVMINLAALPLRTALAAPVAIAVLLVTGGMSITTNPVALALAIPALVLAWCLNFLTQLAIGCLAFWLTKAAALYDVWIGAYVVLAGYLVPTSLFPAGLAEVARVLPFHAALGFPVELLIGRLSSAQALAGIGLQLVWLVVIGGIAALAWRRGLRAYGAFGA</sequence>
<dbReference type="InterPro" id="IPR010390">
    <property type="entry name" value="ABC-2_transporter-like"/>
</dbReference>
<evidence type="ECO:0008006" key="4">
    <source>
        <dbReference type="Google" id="ProtNLM"/>
    </source>
</evidence>
<protein>
    <recommendedName>
        <fullName evidence="4">ABC-2 family transporter protein</fullName>
    </recommendedName>
</protein>
<keyword evidence="1" id="KW-0472">Membrane</keyword>
<proteinExistence type="predicted"/>
<feature type="transmembrane region" description="Helical" evidence="1">
    <location>
        <begin position="27"/>
        <end position="47"/>
    </location>
</feature>